<gene>
    <name evidence="2" type="ORF">J1N35_043647</name>
</gene>
<feature type="region of interest" description="Disordered" evidence="1">
    <location>
        <begin position="19"/>
        <end position="42"/>
    </location>
</feature>
<dbReference type="AlphaFoldDB" id="A0A9D3U822"/>
<protein>
    <submittedName>
        <fullName evidence="2">Uncharacterized protein</fullName>
    </submittedName>
</protein>
<evidence type="ECO:0000256" key="1">
    <source>
        <dbReference type="SAM" id="MobiDB-lite"/>
    </source>
</evidence>
<comment type="caution">
    <text evidence="2">The sequence shown here is derived from an EMBL/GenBank/DDBJ whole genome shotgun (WGS) entry which is preliminary data.</text>
</comment>
<organism evidence="2 3">
    <name type="scientific">Gossypium stocksii</name>
    <dbReference type="NCBI Taxonomy" id="47602"/>
    <lineage>
        <taxon>Eukaryota</taxon>
        <taxon>Viridiplantae</taxon>
        <taxon>Streptophyta</taxon>
        <taxon>Embryophyta</taxon>
        <taxon>Tracheophyta</taxon>
        <taxon>Spermatophyta</taxon>
        <taxon>Magnoliopsida</taxon>
        <taxon>eudicotyledons</taxon>
        <taxon>Gunneridae</taxon>
        <taxon>Pentapetalae</taxon>
        <taxon>rosids</taxon>
        <taxon>malvids</taxon>
        <taxon>Malvales</taxon>
        <taxon>Malvaceae</taxon>
        <taxon>Malvoideae</taxon>
        <taxon>Gossypium</taxon>
    </lineage>
</organism>
<evidence type="ECO:0000313" key="2">
    <source>
        <dbReference type="EMBL" id="KAH1031473.1"/>
    </source>
</evidence>
<sequence length="97" mass="11159">MRTKKGVELTCGRIVNTEQKRKEKSCADDSVSNSPLEQRSYKPTYDGLIRFKNKRKRFRGTNGDTIDESLLKIGRRRLMENVSPSKTVAGDQPRQEQ</sequence>
<dbReference type="EMBL" id="JAIQCV010000013">
    <property type="protein sequence ID" value="KAH1031473.1"/>
    <property type="molecule type" value="Genomic_DNA"/>
</dbReference>
<reference evidence="2 3" key="1">
    <citation type="journal article" date="2021" name="Plant Biotechnol. J.">
        <title>Multi-omics assisted identification of the key and species-specific regulatory components of drought-tolerant mechanisms in Gossypium stocksii.</title>
        <authorList>
            <person name="Yu D."/>
            <person name="Ke L."/>
            <person name="Zhang D."/>
            <person name="Wu Y."/>
            <person name="Sun Y."/>
            <person name="Mei J."/>
            <person name="Sun J."/>
            <person name="Sun Y."/>
        </authorList>
    </citation>
    <scope>NUCLEOTIDE SEQUENCE [LARGE SCALE GENOMIC DNA]</scope>
    <source>
        <strain evidence="3">cv. E1</strain>
        <tissue evidence="2">Leaf</tissue>
    </source>
</reference>
<dbReference type="Proteomes" id="UP000828251">
    <property type="component" value="Unassembled WGS sequence"/>
</dbReference>
<accession>A0A9D3U822</accession>
<name>A0A9D3U822_9ROSI</name>
<feature type="region of interest" description="Disordered" evidence="1">
    <location>
        <begin position="77"/>
        <end position="97"/>
    </location>
</feature>
<proteinExistence type="predicted"/>
<keyword evidence="3" id="KW-1185">Reference proteome</keyword>
<dbReference type="OrthoDB" id="1001596at2759"/>
<evidence type="ECO:0000313" key="3">
    <source>
        <dbReference type="Proteomes" id="UP000828251"/>
    </source>
</evidence>